<gene>
    <name evidence="1" type="ORF">HMPREF1981_03362</name>
</gene>
<dbReference type="EMBL" id="AWSV01000173">
    <property type="protein sequence ID" value="ERI81142.1"/>
    <property type="molecule type" value="Genomic_DNA"/>
</dbReference>
<protein>
    <submittedName>
        <fullName evidence="1">Uncharacterized protein</fullName>
    </submittedName>
</protein>
<evidence type="ECO:0000313" key="1">
    <source>
        <dbReference type="EMBL" id="ERI81142.1"/>
    </source>
</evidence>
<dbReference type="AlphaFoldDB" id="U2DI46"/>
<dbReference type="HOGENOM" id="CLU_3058692_0_0_10"/>
<dbReference type="Proteomes" id="UP000016496">
    <property type="component" value="Unassembled WGS sequence"/>
</dbReference>
<proteinExistence type="predicted"/>
<organism evidence="1 2">
    <name type="scientific">Bacteroides pyogenes F0041</name>
    <dbReference type="NCBI Taxonomy" id="1321819"/>
    <lineage>
        <taxon>Bacteria</taxon>
        <taxon>Pseudomonadati</taxon>
        <taxon>Bacteroidota</taxon>
        <taxon>Bacteroidia</taxon>
        <taxon>Bacteroidales</taxon>
        <taxon>Bacteroidaceae</taxon>
        <taxon>Bacteroides</taxon>
    </lineage>
</organism>
<comment type="caution">
    <text evidence="1">The sequence shown here is derived from an EMBL/GenBank/DDBJ whole genome shotgun (WGS) entry which is preliminary data.</text>
</comment>
<reference evidence="1 2" key="1">
    <citation type="submission" date="2013-08" db="EMBL/GenBank/DDBJ databases">
        <authorList>
            <person name="Weinstock G."/>
            <person name="Sodergren E."/>
            <person name="Wylie T."/>
            <person name="Fulton L."/>
            <person name="Fulton R."/>
            <person name="Fronick C."/>
            <person name="O'Laughlin M."/>
            <person name="Godfrey J."/>
            <person name="Miner T."/>
            <person name="Herter B."/>
            <person name="Appelbaum E."/>
            <person name="Cordes M."/>
            <person name="Lek S."/>
            <person name="Wollam A."/>
            <person name="Pepin K.H."/>
            <person name="Palsikar V.B."/>
            <person name="Mitreva M."/>
            <person name="Wilson R.K."/>
        </authorList>
    </citation>
    <scope>NUCLEOTIDE SEQUENCE [LARGE SCALE GENOMIC DNA]</scope>
    <source>
        <strain evidence="1 2">F0041</strain>
    </source>
</reference>
<evidence type="ECO:0000313" key="2">
    <source>
        <dbReference type="Proteomes" id="UP000016496"/>
    </source>
</evidence>
<name>U2DI46_9BACE</name>
<sequence>MQFRVQHTTSIFLIKREIFLRQKHFLSLEKNRIFYKTVSLLSDNKRISKGGRI</sequence>
<accession>U2DI46</accession>